<evidence type="ECO:0000313" key="2">
    <source>
        <dbReference type="Proteomes" id="UP000574104"/>
    </source>
</evidence>
<dbReference type="AlphaFoldDB" id="A0A842AGA6"/>
<proteinExistence type="predicted"/>
<accession>A0A842AGA6</accession>
<gene>
    <name evidence="1" type="ORF">HB904_09415</name>
</gene>
<reference evidence="1 2" key="1">
    <citation type="submission" date="2020-03" db="EMBL/GenBank/DDBJ databases">
        <title>Soil Listeria distribution.</title>
        <authorList>
            <person name="Liao J."/>
            <person name="Wiedmann M."/>
        </authorList>
    </citation>
    <scope>NUCLEOTIDE SEQUENCE [LARGE SCALE GENOMIC DNA]</scope>
    <source>
        <strain evidence="1 2">FSL L7-1299</strain>
    </source>
</reference>
<comment type="caution">
    <text evidence="1">The sequence shown here is derived from an EMBL/GenBank/DDBJ whole genome shotgun (WGS) entry which is preliminary data.</text>
</comment>
<organism evidence="1 2">
    <name type="scientific">Listeria booriae</name>
    <dbReference type="NCBI Taxonomy" id="1552123"/>
    <lineage>
        <taxon>Bacteria</taxon>
        <taxon>Bacillati</taxon>
        <taxon>Bacillota</taxon>
        <taxon>Bacilli</taxon>
        <taxon>Bacillales</taxon>
        <taxon>Listeriaceae</taxon>
        <taxon>Listeria</taxon>
    </lineage>
</organism>
<protein>
    <submittedName>
        <fullName evidence="1">Uncharacterized protein</fullName>
    </submittedName>
</protein>
<dbReference type="EMBL" id="JAARSH010000005">
    <property type="protein sequence ID" value="MBC1616407.1"/>
    <property type="molecule type" value="Genomic_DNA"/>
</dbReference>
<name>A0A842AGA6_9LIST</name>
<evidence type="ECO:0000313" key="1">
    <source>
        <dbReference type="EMBL" id="MBC1616407.1"/>
    </source>
</evidence>
<sequence length="63" mass="7519">MQKRTQITLVEKVPIFSSEKRKAAYKAFWTHIRVLESKGWTLISYSAAFHYRAELELIEEKEM</sequence>
<dbReference type="RefSeq" id="WP_185434387.1">
    <property type="nucleotide sequence ID" value="NZ_JAARSH010000005.1"/>
</dbReference>
<dbReference type="Proteomes" id="UP000574104">
    <property type="component" value="Unassembled WGS sequence"/>
</dbReference>